<accession>I4AIC7</accession>
<feature type="signal peptide" evidence="1">
    <location>
        <begin position="1"/>
        <end position="21"/>
    </location>
</feature>
<evidence type="ECO:0000256" key="1">
    <source>
        <dbReference type="SAM" id="SignalP"/>
    </source>
</evidence>
<keyword evidence="4" id="KW-1185">Reference proteome</keyword>
<proteinExistence type="predicted"/>
<dbReference type="KEGG" id="fli:Fleli_1278"/>
<sequence length="393" mass="43004" precursor="true">MQIRKVLAAILGCLIMNSVYSNFNTASAQVSVSGSEVITTGVPILLVGPDSRAAGMGDLGAATSPDANSIHWNPSKIAFIENDWSFGVSYSPWLQKLVNDMWLGYVSGVKRISKTQTVGVSFRYFDMGDLQFTNASGVPLESFNPREAMIDATFAQQLSDKLSIAGTFRFIHSNLAGNITNNTVVSNVKPANTGAVDVSMFYKSKLNFKSFEGDWALGLNISNIGAPVTYNAAAQQDYLPANLRLGTAFNAEFDEFNKLTLAFDVSKLLVPTPDNTITSGQNDPVLSSIFKSFGDAPGGFSEEVKEMIFAVGAEYWYADLIALRGGYFHENEEKGNRRYFTLGLGLRYQVFGFDFAYLIPNQQQHPLADTIRFSLLFNINKGDKLDAPKEGLN</sequence>
<dbReference type="Gene3D" id="2.40.160.60">
    <property type="entry name" value="Outer membrane protein transport protein (OMPP1/FadL/TodX)"/>
    <property type="match status" value="1"/>
</dbReference>
<keyword evidence="1" id="KW-0732">Signal</keyword>
<evidence type="ECO:0000313" key="3">
    <source>
        <dbReference type="EMBL" id="AFM03712.1"/>
    </source>
</evidence>
<dbReference type="Pfam" id="PF19572">
    <property type="entry name" value="PorV"/>
    <property type="match status" value="1"/>
</dbReference>
<dbReference type="InterPro" id="IPR045741">
    <property type="entry name" value="PorV"/>
</dbReference>
<dbReference type="EMBL" id="CP003345">
    <property type="protein sequence ID" value="AFM03712.1"/>
    <property type="molecule type" value="Genomic_DNA"/>
</dbReference>
<dbReference type="PATRIC" id="fig|880071.3.peg.1251"/>
<dbReference type="NCBIfam" id="NF033709">
    <property type="entry name" value="PorV_fam"/>
    <property type="match status" value="1"/>
</dbReference>
<gene>
    <name evidence="3" type="ordered locus">Fleli_1278</name>
</gene>
<dbReference type="OrthoDB" id="9758448at2"/>
<dbReference type="AlphaFoldDB" id="I4AIC7"/>
<dbReference type="STRING" id="880071.Fleli_1278"/>
<dbReference type="SUPFAM" id="SSF56935">
    <property type="entry name" value="Porins"/>
    <property type="match status" value="1"/>
</dbReference>
<dbReference type="eggNOG" id="COG2067">
    <property type="taxonomic scope" value="Bacteria"/>
</dbReference>
<feature type="chain" id="PRO_5003686143" description="Type IX secretion system protein PorV domain-containing protein" evidence="1">
    <location>
        <begin position="22"/>
        <end position="393"/>
    </location>
</feature>
<feature type="domain" description="Type IX secretion system protein PorV" evidence="2">
    <location>
        <begin position="35"/>
        <end position="274"/>
    </location>
</feature>
<protein>
    <recommendedName>
        <fullName evidence="2">Type IX secretion system protein PorV domain-containing protein</fullName>
    </recommendedName>
</protein>
<name>I4AIC7_BERLS</name>
<evidence type="ECO:0000313" key="4">
    <source>
        <dbReference type="Proteomes" id="UP000006054"/>
    </source>
</evidence>
<dbReference type="RefSeq" id="WP_014797169.1">
    <property type="nucleotide sequence ID" value="NC_018018.1"/>
</dbReference>
<dbReference type="Proteomes" id="UP000006054">
    <property type="component" value="Chromosome"/>
</dbReference>
<dbReference type="NCBIfam" id="NF033710">
    <property type="entry name" value="T9SS_OM_PorV"/>
    <property type="match status" value="1"/>
</dbReference>
<reference evidence="4" key="1">
    <citation type="submission" date="2012-06" db="EMBL/GenBank/DDBJ databases">
        <title>The complete genome of Flexibacter litoralis DSM 6794.</title>
        <authorList>
            <person name="Lucas S."/>
            <person name="Copeland A."/>
            <person name="Lapidus A."/>
            <person name="Glavina del Rio T."/>
            <person name="Dalin E."/>
            <person name="Tice H."/>
            <person name="Bruce D."/>
            <person name="Goodwin L."/>
            <person name="Pitluck S."/>
            <person name="Peters L."/>
            <person name="Ovchinnikova G."/>
            <person name="Lu M."/>
            <person name="Kyrpides N."/>
            <person name="Mavromatis K."/>
            <person name="Ivanova N."/>
            <person name="Brettin T."/>
            <person name="Detter J.C."/>
            <person name="Han C."/>
            <person name="Larimer F."/>
            <person name="Land M."/>
            <person name="Hauser L."/>
            <person name="Markowitz V."/>
            <person name="Cheng J.-F."/>
            <person name="Hugenholtz P."/>
            <person name="Woyke T."/>
            <person name="Wu D."/>
            <person name="Spring S."/>
            <person name="Lang E."/>
            <person name="Kopitz M."/>
            <person name="Brambilla E."/>
            <person name="Klenk H.-P."/>
            <person name="Eisen J.A."/>
        </authorList>
    </citation>
    <scope>NUCLEOTIDE SEQUENCE [LARGE SCALE GENOMIC DNA]</scope>
    <source>
        <strain evidence="4">ATCC 23117 / DSM 6794 / NBRC 15988 / NCIMB 1366 / Sio-4</strain>
    </source>
</reference>
<evidence type="ECO:0000259" key="2">
    <source>
        <dbReference type="Pfam" id="PF19572"/>
    </source>
</evidence>
<dbReference type="InterPro" id="IPR047799">
    <property type="entry name" value="T9SS_OM_PorV"/>
</dbReference>
<dbReference type="HOGENOM" id="CLU_058805_1_1_10"/>
<organism evidence="3 4">
    <name type="scientific">Bernardetia litoralis (strain ATCC 23117 / DSM 6794 / NBRC 15988 / NCIMB 1366 / Fx l1 / Sio-4)</name>
    <name type="common">Flexibacter litoralis</name>
    <dbReference type="NCBI Taxonomy" id="880071"/>
    <lineage>
        <taxon>Bacteria</taxon>
        <taxon>Pseudomonadati</taxon>
        <taxon>Bacteroidota</taxon>
        <taxon>Cytophagia</taxon>
        <taxon>Cytophagales</taxon>
        <taxon>Bernardetiaceae</taxon>
        <taxon>Bernardetia</taxon>
    </lineage>
</organism>